<dbReference type="SUPFAM" id="SSF46785">
    <property type="entry name" value="Winged helix' DNA-binding domain"/>
    <property type="match status" value="1"/>
</dbReference>
<keyword evidence="3 7" id="KW-0862">Zinc</keyword>
<keyword evidence="5" id="KW-0238">DNA-binding</keyword>
<evidence type="ECO:0000256" key="5">
    <source>
        <dbReference type="ARBA" id="ARBA00023125"/>
    </source>
</evidence>
<dbReference type="InterPro" id="IPR036390">
    <property type="entry name" value="WH_DNA-bd_sf"/>
</dbReference>
<accession>U2T1P7</accession>
<keyword evidence="6" id="KW-0804">Transcription</keyword>
<keyword evidence="9" id="KW-1185">Reference proteome</keyword>
<reference evidence="8 9" key="1">
    <citation type="submission" date="2013-08" db="EMBL/GenBank/DDBJ databases">
        <authorList>
            <person name="Durkin A.S."/>
            <person name="Haft D.R."/>
            <person name="McCorrison J."/>
            <person name="Torralba M."/>
            <person name="Gillis M."/>
            <person name="Haft D.H."/>
            <person name="Methe B."/>
            <person name="Sutton G."/>
            <person name="Nelson K.E."/>
        </authorList>
    </citation>
    <scope>NUCLEOTIDE SEQUENCE [LARGE SCALE GENOMIC DNA]</scope>
    <source>
        <strain evidence="8 9">F0195</strain>
    </source>
</reference>
<feature type="binding site" evidence="7">
    <location>
        <position position="107"/>
    </location>
    <ligand>
        <name>Zn(2+)</name>
        <dbReference type="ChEBI" id="CHEBI:29105"/>
    </ligand>
</feature>
<evidence type="ECO:0000256" key="6">
    <source>
        <dbReference type="ARBA" id="ARBA00023163"/>
    </source>
</evidence>
<dbReference type="Gene3D" id="1.10.10.10">
    <property type="entry name" value="Winged helix-like DNA-binding domain superfamily/Winged helix DNA-binding domain"/>
    <property type="match status" value="1"/>
</dbReference>
<dbReference type="AlphaFoldDB" id="U2T1P7"/>
<evidence type="ECO:0000256" key="4">
    <source>
        <dbReference type="ARBA" id="ARBA00023015"/>
    </source>
</evidence>
<sequence length="152" mass="17138">MGYHVWANVRRRGDRTRGGAMARAMRHSRQRDMIYEYLCGTREHPSAETIYSDLKRSCESLSLATVYRNLRLLQGLGQVRAVAIVNGTERFESVYREEHAHFACIECGRVFDIPDVLPDTACIAAQSPHIGRIDHTTLTLRGVCADCLSKQG</sequence>
<dbReference type="PANTHER" id="PTHR33202:SF7">
    <property type="entry name" value="FERRIC UPTAKE REGULATION PROTEIN"/>
    <property type="match status" value="1"/>
</dbReference>
<comment type="cofactor">
    <cofactor evidence="7">
        <name>Zn(2+)</name>
        <dbReference type="ChEBI" id="CHEBI:29105"/>
    </cofactor>
    <text evidence="7">Binds 1 zinc ion per subunit.</text>
</comment>
<dbReference type="Gene3D" id="3.30.1490.190">
    <property type="match status" value="1"/>
</dbReference>
<evidence type="ECO:0000256" key="3">
    <source>
        <dbReference type="ARBA" id="ARBA00022833"/>
    </source>
</evidence>
<dbReference type="InterPro" id="IPR036388">
    <property type="entry name" value="WH-like_DNA-bd_sf"/>
</dbReference>
<dbReference type="GO" id="GO:0045892">
    <property type="term" value="P:negative regulation of DNA-templated transcription"/>
    <property type="evidence" value="ECO:0007669"/>
    <property type="project" value="TreeGrafter"/>
</dbReference>
<comment type="similarity">
    <text evidence="1">Belongs to the Fur family.</text>
</comment>
<evidence type="ECO:0000256" key="2">
    <source>
        <dbReference type="ARBA" id="ARBA00022491"/>
    </source>
</evidence>
<dbReference type="PATRIC" id="fig|1125712.3.peg.1857"/>
<dbReference type="EMBL" id="AWEZ01000061">
    <property type="protein sequence ID" value="ERL06989.1"/>
    <property type="molecule type" value="Genomic_DNA"/>
</dbReference>
<dbReference type="PANTHER" id="PTHR33202">
    <property type="entry name" value="ZINC UPTAKE REGULATION PROTEIN"/>
    <property type="match status" value="1"/>
</dbReference>
<evidence type="ECO:0000256" key="7">
    <source>
        <dbReference type="PIRSR" id="PIRSR602481-1"/>
    </source>
</evidence>
<dbReference type="CDD" id="cd07153">
    <property type="entry name" value="Fur_like"/>
    <property type="match status" value="1"/>
</dbReference>
<feature type="binding site" evidence="7">
    <location>
        <position position="147"/>
    </location>
    <ligand>
        <name>Zn(2+)</name>
        <dbReference type="ChEBI" id="CHEBI:29105"/>
    </ligand>
</feature>
<evidence type="ECO:0000313" key="9">
    <source>
        <dbReference type="Proteomes" id="UP000016638"/>
    </source>
</evidence>
<keyword evidence="4" id="KW-0805">Transcription regulation</keyword>
<evidence type="ECO:0000256" key="1">
    <source>
        <dbReference type="ARBA" id="ARBA00007957"/>
    </source>
</evidence>
<dbReference type="InterPro" id="IPR002481">
    <property type="entry name" value="FUR"/>
</dbReference>
<feature type="binding site" evidence="7">
    <location>
        <position position="144"/>
    </location>
    <ligand>
        <name>Zn(2+)</name>
        <dbReference type="ChEBI" id="CHEBI:29105"/>
    </ligand>
</feature>
<protein>
    <submittedName>
        <fullName evidence="8">Ferric uptake regulator family protein</fullName>
    </submittedName>
</protein>
<dbReference type="Proteomes" id="UP000016638">
    <property type="component" value="Unassembled WGS sequence"/>
</dbReference>
<dbReference type="eggNOG" id="COG0735">
    <property type="taxonomic scope" value="Bacteria"/>
</dbReference>
<proteinExistence type="inferred from homology"/>
<feature type="binding site" evidence="7">
    <location>
        <position position="104"/>
    </location>
    <ligand>
        <name>Zn(2+)</name>
        <dbReference type="ChEBI" id="CHEBI:29105"/>
    </ligand>
</feature>
<evidence type="ECO:0000313" key="8">
    <source>
        <dbReference type="EMBL" id="ERL06989.1"/>
    </source>
</evidence>
<dbReference type="InterPro" id="IPR043135">
    <property type="entry name" value="Fur_C"/>
</dbReference>
<dbReference type="STRING" id="1125712.HMPREF1316_1014"/>
<dbReference type="GO" id="GO:0008270">
    <property type="term" value="F:zinc ion binding"/>
    <property type="evidence" value="ECO:0007669"/>
    <property type="project" value="TreeGrafter"/>
</dbReference>
<keyword evidence="7" id="KW-0479">Metal-binding</keyword>
<gene>
    <name evidence="8" type="ORF">HMPREF1316_1014</name>
</gene>
<dbReference type="GO" id="GO:0000976">
    <property type="term" value="F:transcription cis-regulatory region binding"/>
    <property type="evidence" value="ECO:0007669"/>
    <property type="project" value="TreeGrafter"/>
</dbReference>
<dbReference type="GO" id="GO:0003700">
    <property type="term" value="F:DNA-binding transcription factor activity"/>
    <property type="evidence" value="ECO:0007669"/>
    <property type="project" value="InterPro"/>
</dbReference>
<dbReference type="OrthoDB" id="5242893at2"/>
<dbReference type="GO" id="GO:1900376">
    <property type="term" value="P:regulation of secondary metabolite biosynthetic process"/>
    <property type="evidence" value="ECO:0007669"/>
    <property type="project" value="TreeGrafter"/>
</dbReference>
<keyword evidence="2" id="KW-0678">Repressor</keyword>
<dbReference type="Pfam" id="PF01475">
    <property type="entry name" value="FUR"/>
    <property type="match status" value="1"/>
</dbReference>
<name>U2T1P7_9ACTN</name>
<comment type="caution">
    <text evidence="8">The sequence shown here is derived from an EMBL/GenBank/DDBJ whole genome shotgun (WGS) entry which is preliminary data.</text>
</comment>
<organism evidence="8 9">
    <name type="scientific">Olsenella profusa F0195</name>
    <dbReference type="NCBI Taxonomy" id="1125712"/>
    <lineage>
        <taxon>Bacteria</taxon>
        <taxon>Bacillati</taxon>
        <taxon>Actinomycetota</taxon>
        <taxon>Coriobacteriia</taxon>
        <taxon>Coriobacteriales</taxon>
        <taxon>Atopobiaceae</taxon>
        <taxon>Olsenella</taxon>
    </lineage>
</organism>